<sequence>MPTLNQEQNRLLIASLMTIALLCICAMLFYANSILIPFVMAVFIYLVFSPMLDFLVVRLKFPRSLAVLVTLSIVFIILFLMFLFASQAIQTIVATAGNYSDSFVQFILRCTDRLQKLGLSVRLNKLADQLQSSIPGLVTNTFGTVIDLFSSTLLVAIFVIFMLAGRVPHVEQDTTYSEIEHKVRMYIITKTSVSAVTGLLVWLTLSACNLQLANVFGFCAFLFNFIPNIGSVIATLLPIPIAVVQYGNPWMILLVILLPGTVQMVVGNGIEPKLMGHGLKLHPVTILLSLSFWGLLWGIPGMFLAAPITAAIRIIFMKFETLKPIGDLLEGKLPKSIGNKPTGKMPSPR</sequence>
<dbReference type="Proteomes" id="UP000266426">
    <property type="component" value="Unassembled WGS sequence"/>
</dbReference>
<evidence type="ECO:0000313" key="9">
    <source>
        <dbReference type="EMBL" id="RJP57168.1"/>
    </source>
</evidence>
<dbReference type="EMBL" id="QZJZ01000085">
    <property type="protein sequence ID" value="RJP57168.1"/>
    <property type="molecule type" value="Genomic_DNA"/>
</dbReference>
<dbReference type="Pfam" id="PF01594">
    <property type="entry name" value="AI-2E_transport"/>
    <property type="match status" value="1"/>
</dbReference>
<reference evidence="9 10" key="1">
    <citation type="journal article" date="2017" name="ISME J.">
        <title>Energy and carbon metabolisms in a deep terrestrial subsurface fluid microbial community.</title>
        <authorList>
            <person name="Momper L."/>
            <person name="Jungbluth S.P."/>
            <person name="Lee M.D."/>
            <person name="Amend J.P."/>
        </authorList>
    </citation>
    <scope>NUCLEOTIDE SEQUENCE [LARGE SCALE GENOMIC DNA]</scope>
    <source>
        <strain evidence="9">SURF_26</strain>
    </source>
</reference>
<organism evidence="9 10">
    <name type="scientific">Candidatus Auribacter fodinae</name>
    <dbReference type="NCBI Taxonomy" id="2093366"/>
    <lineage>
        <taxon>Bacteria</taxon>
        <taxon>Pseudomonadati</taxon>
        <taxon>Candidatus Auribacterota</taxon>
        <taxon>Candidatus Auribacteria</taxon>
        <taxon>Candidatus Auribacterales</taxon>
        <taxon>Candidatus Auribacteraceae</taxon>
        <taxon>Candidatus Auribacter</taxon>
    </lineage>
</organism>
<keyword evidence="3" id="KW-0813">Transport</keyword>
<evidence type="ECO:0000256" key="5">
    <source>
        <dbReference type="ARBA" id="ARBA00022692"/>
    </source>
</evidence>
<evidence type="ECO:0000256" key="2">
    <source>
        <dbReference type="ARBA" id="ARBA00009773"/>
    </source>
</evidence>
<feature type="transmembrane region" description="Helical" evidence="8">
    <location>
        <begin position="142"/>
        <end position="164"/>
    </location>
</feature>
<dbReference type="PANTHER" id="PTHR21716:SF53">
    <property type="entry name" value="PERMEASE PERM-RELATED"/>
    <property type="match status" value="1"/>
</dbReference>
<gene>
    <name evidence="9" type="ORF">C4541_10760</name>
</gene>
<evidence type="ECO:0000256" key="7">
    <source>
        <dbReference type="ARBA" id="ARBA00023136"/>
    </source>
</evidence>
<feature type="transmembrane region" description="Helical" evidence="8">
    <location>
        <begin position="215"/>
        <end position="239"/>
    </location>
</feature>
<proteinExistence type="inferred from homology"/>
<feature type="transmembrane region" description="Helical" evidence="8">
    <location>
        <begin position="12"/>
        <end position="30"/>
    </location>
</feature>
<comment type="caution">
    <text evidence="9">The sequence shown here is derived from an EMBL/GenBank/DDBJ whole genome shotgun (WGS) entry which is preliminary data.</text>
</comment>
<feature type="transmembrane region" description="Helical" evidence="8">
    <location>
        <begin position="251"/>
        <end position="270"/>
    </location>
</feature>
<dbReference type="InterPro" id="IPR002549">
    <property type="entry name" value="AI-2E-like"/>
</dbReference>
<evidence type="ECO:0000256" key="1">
    <source>
        <dbReference type="ARBA" id="ARBA00004651"/>
    </source>
</evidence>
<evidence type="ECO:0000256" key="8">
    <source>
        <dbReference type="SAM" id="Phobius"/>
    </source>
</evidence>
<keyword evidence="6 8" id="KW-1133">Transmembrane helix</keyword>
<dbReference type="AlphaFoldDB" id="A0A3A4R4F4"/>
<evidence type="ECO:0000313" key="10">
    <source>
        <dbReference type="Proteomes" id="UP000266426"/>
    </source>
</evidence>
<keyword evidence="4" id="KW-1003">Cell membrane</keyword>
<dbReference type="GO" id="GO:0005886">
    <property type="term" value="C:plasma membrane"/>
    <property type="evidence" value="ECO:0007669"/>
    <property type="project" value="UniProtKB-SubCell"/>
</dbReference>
<evidence type="ECO:0000256" key="4">
    <source>
        <dbReference type="ARBA" id="ARBA00022475"/>
    </source>
</evidence>
<evidence type="ECO:0000256" key="3">
    <source>
        <dbReference type="ARBA" id="ARBA00022448"/>
    </source>
</evidence>
<comment type="similarity">
    <text evidence="2">Belongs to the autoinducer-2 exporter (AI-2E) (TC 2.A.86) family.</text>
</comment>
<dbReference type="GO" id="GO:0055085">
    <property type="term" value="P:transmembrane transport"/>
    <property type="evidence" value="ECO:0007669"/>
    <property type="project" value="TreeGrafter"/>
</dbReference>
<feature type="transmembrane region" description="Helical" evidence="8">
    <location>
        <begin position="290"/>
        <end position="316"/>
    </location>
</feature>
<keyword evidence="7 8" id="KW-0472">Membrane</keyword>
<feature type="transmembrane region" description="Helical" evidence="8">
    <location>
        <begin position="64"/>
        <end position="85"/>
    </location>
</feature>
<keyword evidence="5 8" id="KW-0812">Transmembrane</keyword>
<accession>A0A3A4R4F4</accession>
<evidence type="ECO:0000256" key="6">
    <source>
        <dbReference type="ARBA" id="ARBA00022989"/>
    </source>
</evidence>
<comment type="subcellular location">
    <subcellularLocation>
        <location evidence="1">Cell membrane</location>
        <topology evidence="1">Multi-pass membrane protein</topology>
    </subcellularLocation>
</comment>
<name>A0A3A4R4F4_9BACT</name>
<dbReference type="PANTHER" id="PTHR21716">
    <property type="entry name" value="TRANSMEMBRANE PROTEIN"/>
    <property type="match status" value="1"/>
</dbReference>
<feature type="transmembrane region" description="Helical" evidence="8">
    <location>
        <begin position="185"/>
        <end position="203"/>
    </location>
</feature>
<protein>
    <submittedName>
        <fullName evidence="9">AI-2E family transporter</fullName>
    </submittedName>
</protein>
<feature type="transmembrane region" description="Helical" evidence="8">
    <location>
        <begin position="36"/>
        <end position="57"/>
    </location>
</feature>